<evidence type="ECO:0000256" key="1">
    <source>
        <dbReference type="SAM" id="MobiDB-lite"/>
    </source>
</evidence>
<dbReference type="InterPro" id="IPR024654">
    <property type="entry name" value="Calcineurin-like_PHP_lpxH"/>
</dbReference>
<feature type="domain" description="MOSC" evidence="2">
    <location>
        <begin position="224"/>
        <end position="311"/>
    </location>
</feature>
<dbReference type="Pfam" id="PF12850">
    <property type="entry name" value="Metallophos_2"/>
    <property type="match status" value="1"/>
</dbReference>
<feature type="compositionally biased region" description="Low complexity" evidence="1">
    <location>
        <begin position="152"/>
        <end position="163"/>
    </location>
</feature>
<dbReference type="Proteomes" id="UP000037460">
    <property type="component" value="Unassembled WGS sequence"/>
</dbReference>
<feature type="domain" description="Calcineurin-like phosphoesterase" evidence="3">
    <location>
        <begin position="18"/>
        <end position="66"/>
    </location>
</feature>
<dbReference type="Pfam" id="PF03473">
    <property type="entry name" value="MOSC"/>
    <property type="match status" value="1"/>
</dbReference>
<dbReference type="SUPFAM" id="SSF50800">
    <property type="entry name" value="PK beta-barrel domain-like"/>
    <property type="match status" value="1"/>
</dbReference>
<dbReference type="GO" id="GO:0030151">
    <property type="term" value="F:molybdenum ion binding"/>
    <property type="evidence" value="ECO:0007669"/>
    <property type="project" value="InterPro"/>
</dbReference>
<comment type="caution">
    <text evidence="4">The sequence shown here is derived from an EMBL/GenBank/DDBJ whole genome shotgun (WGS) entry which is preliminary data.</text>
</comment>
<dbReference type="InterPro" id="IPR011037">
    <property type="entry name" value="Pyrv_Knase-like_insert_dom_sf"/>
</dbReference>
<accession>A0A0M0J9U5</accession>
<dbReference type="GO" id="GO:0030170">
    <property type="term" value="F:pyridoxal phosphate binding"/>
    <property type="evidence" value="ECO:0007669"/>
    <property type="project" value="InterPro"/>
</dbReference>
<sequence>MSDEDAIEQLRPASGWRKSGDVIISGHSHKAKLYRHVGTGVVFLNPGSCGPKRFNLPREFAVLECDGAGQISIRRFELTADLNQEIRALARPWPIEDHAGDGPIEDPAGDDPWRIEKRTLPSASAKTEGDSDDLAAGPSSLRQRRDRSPDFPATSGAAAPSSSRDMSDDIAVGTVRALFLKPQRGSPMQPVTSITLVARKGIKGDVHQSQLTPRQCLVQSSRPGVVPGAFRENVLIDFAPGQWPPKSGSVLRLGGADAALRITFACEACGKGAAYAGMKLEQLKFRGWEAAAPRGMLATVLASGHVAVGDEWRAPRNGVGTLHYPEQPGLLAAEGVALDAVTGKVLGARESVEWAPTHEELFES</sequence>
<dbReference type="InterPro" id="IPR005302">
    <property type="entry name" value="MoCF_Sase_C"/>
</dbReference>
<evidence type="ECO:0000259" key="3">
    <source>
        <dbReference type="Pfam" id="PF12850"/>
    </source>
</evidence>
<dbReference type="Gene3D" id="3.60.21.10">
    <property type="match status" value="1"/>
</dbReference>
<reference evidence="5" key="1">
    <citation type="journal article" date="2015" name="PLoS Genet.">
        <title>Genome Sequence and Transcriptome Analyses of Chrysochromulina tobin: Metabolic Tools for Enhanced Algal Fitness in the Prominent Order Prymnesiales (Haptophyceae).</title>
        <authorList>
            <person name="Hovde B.T."/>
            <person name="Deodato C.R."/>
            <person name="Hunsperger H.M."/>
            <person name="Ryken S.A."/>
            <person name="Yost W."/>
            <person name="Jha R.K."/>
            <person name="Patterson J."/>
            <person name="Monnat R.J. Jr."/>
            <person name="Barlow S.B."/>
            <person name="Starkenburg S.R."/>
            <person name="Cattolico R.A."/>
        </authorList>
    </citation>
    <scope>NUCLEOTIDE SEQUENCE</scope>
    <source>
        <strain evidence="5">CCMP291</strain>
    </source>
</reference>
<dbReference type="EMBL" id="JWZX01003201">
    <property type="protein sequence ID" value="KOO23346.1"/>
    <property type="molecule type" value="Genomic_DNA"/>
</dbReference>
<evidence type="ECO:0000313" key="5">
    <source>
        <dbReference type="Proteomes" id="UP000037460"/>
    </source>
</evidence>
<organism evidence="4 5">
    <name type="scientific">Chrysochromulina tobinii</name>
    <dbReference type="NCBI Taxonomy" id="1460289"/>
    <lineage>
        <taxon>Eukaryota</taxon>
        <taxon>Haptista</taxon>
        <taxon>Haptophyta</taxon>
        <taxon>Prymnesiophyceae</taxon>
        <taxon>Prymnesiales</taxon>
        <taxon>Chrysochromulinaceae</taxon>
        <taxon>Chrysochromulina</taxon>
    </lineage>
</organism>
<dbReference type="GO" id="GO:0003824">
    <property type="term" value="F:catalytic activity"/>
    <property type="evidence" value="ECO:0007669"/>
    <property type="project" value="InterPro"/>
</dbReference>
<evidence type="ECO:0000313" key="4">
    <source>
        <dbReference type="EMBL" id="KOO23346.1"/>
    </source>
</evidence>
<dbReference type="AlphaFoldDB" id="A0A0M0J9U5"/>
<protein>
    <submittedName>
        <fullName evidence="4">Phosphoesterase</fullName>
    </submittedName>
</protein>
<proteinExistence type="predicted"/>
<dbReference type="Gene3D" id="2.40.33.20">
    <property type="entry name" value="PK beta-barrel domain-like"/>
    <property type="match status" value="1"/>
</dbReference>
<feature type="region of interest" description="Disordered" evidence="1">
    <location>
        <begin position="94"/>
        <end position="167"/>
    </location>
</feature>
<evidence type="ECO:0000259" key="2">
    <source>
        <dbReference type="Pfam" id="PF03473"/>
    </source>
</evidence>
<dbReference type="OrthoDB" id="1918287at2759"/>
<dbReference type="InterPro" id="IPR029052">
    <property type="entry name" value="Metallo-depent_PP-like"/>
</dbReference>
<dbReference type="SUPFAM" id="SSF56300">
    <property type="entry name" value="Metallo-dependent phosphatases"/>
    <property type="match status" value="1"/>
</dbReference>
<name>A0A0M0J9U5_9EUKA</name>
<keyword evidence="5" id="KW-1185">Reference proteome</keyword>
<gene>
    <name evidence="4" type="ORF">Ctob_002847</name>
</gene>